<dbReference type="AlphaFoldDB" id="A0A814PA44"/>
<dbReference type="Proteomes" id="UP000663852">
    <property type="component" value="Unassembled WGS sequence"/>
</dbReference>
<reference evidence="1" key="1">
    <citation type="submission" date="2021-02" db="EMBL/GenBank/DDBJ databases">
        <authorList>
            <person name="Nowell W R."/>
        </authorList>
    </citation>
    <scope>NUCLEOTIDE SEQUENCE</scope>
</reference>
<dbReference type="EMBL" id="CAJNOJ010000099">
    <property type="protein sequence ID" value="CAF1104971.1"/>
    <property type="molecule type" value="Genomic_DNA"/>
</dbReference>
<accession>A0A814PA44</accession>
<name>A0A814PA44_ADIRI</name>
<sequence>MNITNNLTTLFNVFVTENGNIYVDLSFTLYVADCTNDRIQRLRVNLQMVLREICKNQWLCDILTELHRQMTYGNSENLILNPRRFSIDLDGNTINYWMHLIEYALANKTKSTCSCRIFVAFKYFVSYKIEQQ</sequence>
<evidence type="ECO:0000313" key="2">
    <source>
        <dbReference type="Proteomes" id="UP000663852"/>
    </source>
</evidence>
<evidence type="ECO:0000313" key="1">
    <source>
        <dbReference type="EMBL" id="CAF1104971.1"/>
    </source>
</evidence>
<organism evidence="1 2">
    <name type="scientific">Adineta ricciae</name>
    <name type="common">Rotifer</name>
    <dbReference type="NCBI Taxonomy" id="249248"/>
    <lineage>
        <taxon>Eukaryota</taxon>
        <taxon>Metazoa</taxon>
        <taxon>Spiralia</taxon>
        <taxon>Gnathifera</taxon>
        <taxon>Rotifera</taxon>
        <taxon>Eurotatoria</taxon>
        <taxon>Bdelloidea</taxon>
        <taxon>Adinetida</taxon>
        <taxon>Adinetidae</taxon>
        <taxon>Adineta</taxon>
    </lineage>
</organism>
<comment type="caution">
    <text evidence="1">The sequence shown here is derived from an EMBL/GenBank/DDBJ whole genome shotgun (WGS) entry which is preliminary data.</text>
</comment>
<proteinExistence type="predicted"/>
<gene>
    <name evidence="1" type="ORF">EDS130_LOCUS20186</name>
</gene>
<protein>
    <submittedName>
        <fullName evidence="1">Uncharacterized protein</fullName>
    </submittedName>
</protein>